<dbReference type="GO" id="GO:0046872">
    <property type="term" value="F:metal ion binding"/>
    <property type="evidence" value="ECO:0007669"/>
    <property type="project" value="UniProtKB-KW"/>
</dbReference>
<name>A0AAC9RIU2_9CLOT</name>
<feature type="domain" description="B12-binding" evidence="6">
    <location>
        <begin position="1"/>
        <end position="134"/>
    </location>
</feature>
<evidence type="ECO:0000259" key="6">
    <source>
        <dbReference type="PROSITE" id="PS51332"/>
    </source>
</evidence>
<dbReference type="PANTHER" id="PTHR43409:SF16">
    <property type="entry name" value="SLR0320 PROTEIN"/>
    <property type="match status" value="1"/>
</dbReference>
<dbReference type="PANTHER" id="PTHR43409">
    <property type="entry name" value="ANAEROBIC MAGNESIUM-PROTOPORPHYRIN IX MONOMETHYL ESTER CYCLASE-RELATED"/>
    <property type="match status" value="1"/>
</dbReference>
<sequence>MKVLLAAVNAKYIHTNLAVRYLKKTTEDLVDCVEIVEFTINHSQHYILNEIYKMQPDIVCFSCYIWNIEMIHQISRLLKKVMPQVMIIVGGPEVSFETAKIMEENDAIDIAVIGEGEKTFRQLMVAMQENQDYSEILSIAFRARGQVFINEVDALPLCMEEVPFAYHEEALDPDKIVYYESSRGCPFNCQYCLSSSFAGVRFRPIEIVKKELKFFIDQEVKQVKFVDRTFNAKKSYAMEIMQYIIEHNKGKTNFHFEVTADLMEEDMLAFLHKIPVGLFQFEIGVQSTNPETLEAIQRKMNFPRLREVVKVVSRGKNIHQHLDLIVGLPQEDYFSFRKSFDDVFSLRPEKLQVGFLKLLKGSGLRRDAAQYGYIYDDQPPYEVLENDSISYGEIMNLKGIEEMVETYWNTRMFSAAIEAIVSSFYTSSFRFFEDLWRYWEVRGYHHQAHSRNKLYEILIDFYDDQGFVNIEVFKDLLKFDYIKHNKTSTIPKFFPMIEETGFKDSCHKFLQQAENLQRYLPQYIDLPAKQIVKKVHFQQFDYNVMRLEENPEELKHMTKERVVLLFDYDIDNKAIDHCRYFLLDTIET</sequence>
<dbReference type="GO" id="GO:0051539">
    <property type="term" value="F:4 iron, 4 sulfur cluster binding"/>
    <property type="evidence" value="ECO:0007669"/>
    <property type="project" value="UniProtKB-KW"/>
</dbReference>
<dbReference type="GO" id="GO:0005829">
    <property type="term" value="C:cytosol"/>
    <property type="evidence" value="ECO:0007669"/>
    <property type="project" value="TreeGrafter"/>
</dbReference>
<dbReference type="SFLD" id="SFLDG01123">
    <property type="entry name" value="methyltransferase_(Class_B)"/>
    <property type="match status" value="1"/>
</dbReference>
<comment type="cofactor">
    <cofactor evidence="1">
        <name>[4Fe-4S] cluster</name>
        <dbReference type="ChEBI" id="CHEBI:49883"/>
    </cofactor>
</comment>
<dbReference type="SFLD" id="SFLDG01082">
    <property type="entry name" value="B12-binding_domain_containing"/>
    <property type="match status" value="1"/>
</dbReference>
<keyword evidence="10" id="KW-1185">Reference proteome</keyword>
<dbReference type="KEGG" id="cfm:BJL90_11340"/>
<evidence type="ECO:0000313" key="9">
    <source>
        <dbReference type="EMBL" id="ARE86846.1"/>
    </source>
</evidence>
<feature type="domain" description="Radical SAM core" evidence="7">
    <location>
        <begin position="171"/>
        <end position="401"/>
    </location>
</feature>
<dbReference type="InterPro" id="IPR025288">
    <property type="entry name" value="DUF4080"/>
</dbReference>
<dbReference type="InterPro" id="IPR051198">
    <property type="entry name" value="BchE-like"/>
</dbReference>
<dbReference type="InterPro" id="IPR006638">
    <property type="entry name" value="Elp3/MiaA/NifB-like_rSAM"/>
</dbReference>
<dbReference type="Pfam" id="PF04055">
    <property type="entry name" value="Radical_SAM"/>
    <property type="match status" value="1"/>
</dbReference>
<evidence type="ECO:0000256" key="1">
    <source>
        <dbReference type="ARBA" id="ARBA00001966"/>
    </source>
</evidence>
<evidence type="ECO:0000256" key="3">
    <source>
        <dbReference type="ARBA" id="ARBA00022723"/>
    </source>
</evidence>
<accession>A0AAC9RIU2</accession>
<dbReference type="PROSITE" id="PS51332">
    <property type="entry name" value="B12_BINDING"/>
    <property type="match status" value="1"/>
</dbReference>
<dbReference type="CDD" id="cd01335">
    <property type="entry name" value="Radical_SAM"/>
    <property type="match status" value="1"/>
</dbReference>
<proteinExistence type="predicted"/>
<keyword evidence="2" id="KW-0949">S-adenosyl-L-methionine</keyword>
<gene>
    <name evidence="8" type="ORF">BJL90_11340</name>
    <name evidence="9" type="ORF">CLFO_11770</name>
</gene>
<protein>
    <submittedName>
        <fullName evidence="8">B12-binding domain-containing radical SAM protein</fullName>
    </submittedName>
    <submittedName>
        <fullName evidence="9">Coproporphyrinogen III oxidase</fullName>
    </submittedName>
</protein>
<dbReference type="EMBL" id="CP020559">
    <property type="protein sequence ID" value="ARE86846.1"/>
    <property type="molecule type" value="Genomic_DNA"/>
</dbReference>
<keyword evidence="3" id="KW-0479">Metal-binding</keyword>
<dbReference type="GO" id="GO:0003824">
    <property type="term" value="F:catalytic activity"/>
    <property type="evidence" value="ECO:0007669"/>
    <property type="project" value="InterPro"/>
</dbReference>
<keyword evidence="5" id="KW-0411">Iron-sulfur</keyword>
<dbReference type="InterPro" id="IPR007197">
    <property type="entry name" value="rSAM"/>
</dbReference>
<dbReference type="InterPro" id="IPR023404">
    <property type="entry name" value="rSAM_horseshoe"/>
</dbReference>
<dbReference type="InterPro" id="IPR006158">
    <property type="entry name" value="Cobalamin-bd"/>
</dbReference>
<dbReference type="InterPro" id="IPR036724">
    <property type="entry name" value="Cobalamin-bd_sf"/>
</dbReference>
<dbReference type="AlphaFoldDB" id="A0AAC9RIU2"/>
<dbReference type="SUPFAM" id="SSF52242">
    <property type="entry name" value="Cobalamin (vitamin B12)-binding domain"/>
    <property type="match status" value="1"/>
</dbReference>
<dbReference type="PROSITE" id="PS51918">
    <property type="entry name" value="RADICAL_SAM"/>
    <property type="match status" value="1"/>
</dbReference>
<dbReference type="Gene3D" id="3.40.50.280">
    <property type="entry name" value="Cobalamin-binding domain"/>
    <property type="match status" value="1"/>
</dbReference>
<evidence type="ECO:0000259" key="7">
    <source>
        <dbReference type="PROSITE" id="PS51918"/>
    </source>
</evidence>
<dbReference type="Pfam" id="PF13311">
    <property type="entry name" value="DUF4080"/>
    <property type="match status" value="1"/>
</dbReference>
<dbReference type="Gene3D" id="3.80.30.20">
    <property type="entry name" value="tm_1862 like domain"/>
    <property type="match status" value="1"/>
</dbReference>
<dbReference type="RefSeq" id="WP_070968021.1">
    <property type="nucleotide sequence ID" value="NZ_CP017603.1"/>
</dbReference>
<dbReference type="GO" id="GO:0031419">
    <property type="term" value="F:cobalamin binding"/>
    <property type="evidence" value="ECO:0007669"/>
    <property type="project" value="InterPro"/>
</dbReference>
<evidence type="ECO:0000256" key="4">
    <source>
        <dbReference type="ARBA" id="ARBA00023004"/>
    </source>
</evidence>
<dbReference type="Proteomes" id="UP000192478">
    <property type="component" value="Chromosome"/>
</dbReference>
<dbReference type="SUPFAM" id="SSF102114">
    <property type="entry name" value="Radical SAM enzymes"/>
    <property type="match status" value="1"/>
</dbReference>
<evidence type="ECO:0000313" key="8">
    <source>
        <dbReference type="EMBL" id="AOY76450.1"/>
    </source>
</evidence>
<dbReference type="Proteomes" id="UP000177894">
    <property type="component" value="Chromosome"/>
</dbReference>
<dbReference type="InterPro" id="IPR058240">
    <property type="entry name" value="rSAM_sf"/>
</dbReference>
<reference evidence="8 10" key="1">
    <citation type="submission" date="2016-10" db="EMBL/GenBank/DDBJ databases">
        <title>Complete Genome Sequence of Acetogen Clostridium formicoaceticum ATCC 27076.</title>
        <authorList>
            <person name="Bao T."/>
            <person name="Cheng C."/>
            <person name="Zhao J."/>
            <person name="Yang S.-T."/>
            <person name="Wang J."/>
            <person name="Wang M."/>
        </authorList>
    </citation>
    <scope>NUCLEOTIDE SEQUENCE [LARGE SCALE GENOMIC DNA]</scope>
    <source>
        <strain evidence="8 10">ATCC 27076</strain>
    </source>
</reference>
<dbReference type="CDD" id="cd02068">
    <property type="entry name" value="radical_SAM_B12_BD"/>
    <property type="match status" value="1"/>
</dbReference>
<dbReference type="EMBL" id="CP017603">
    <property type="protein sequence ID" value="AOY76450.1"/>
    <property type="molecule type" value="Genomic_DNA"/>
</dbReference>
<dbReference type="SMART" id="SM00729">
    <property type="entry name" value="Elp3"/>
    <property type="match status" value="1"/>
</dbReference>
<reference evidence="9 11" key="2">
    <citation type="submission" date="2017-03" db="EMBL/GenBank/DDBJ databases">
        <title>Complete sequence of Clostridium formicaceticum DSM 92.</title>
        <authorList>
            <person name="Poehlein A."/>
            <person name="Karl M."/>
            <person name="Bengelsdorf F.R."/>
            <person name="Duerre P."/>
            <person name="Daniel R."/>
        </authorList>
    </citation>
    <scope>NUCLEOTIDE SEQUENCE [LARGE SCALE GENOMIC DNA]</scope>
    <source>
        <strain evidence="9 11">DSM 92</strain>
    </source>
</reference>
<evidence type="ECO:0000256" key="5">
    <source>
        <dbReference type="ARBA" id="ARBA00023014"/>
    </source>
</evidence>
<dbReference type="InterPro" id="IPR034466">
    <property type="entry name" value="Methyltransferase_Class_B"/>
</dbReference>
<dbReference type="Pfam" id="PF02310">
    <property type="entry name" value="B12-binding"/>
    <property type="match status" value="1"/>
</dbReference>
<keyword evidence="4" id="KW-0408">Iron</keyword>
<organism evidence="9 11">
    <name type="scientific">Clostridium formicaceticum</name>
    <dbReference type="NCBI Taxonomy" id="1497"/>
    <lineage>
        <taxon>Bacteria</taxon>
        <taxon>Bacillati</taxon>
        <taxon>Bacillota</taxon>
        <taxon>Clostridia</taxon>
        <taxon>Eubacteriales</taxon>
        <taxon>Clostridiaceae</taxon>
        <taxon>Clostridium</taxon>
    </lineage>
</organism>
<evidence type="ECO:0000256" key="2">
    <source>
        <dbReference type="ARBA" id="ARBA00022691"/>
    </source>
</evidence>
<evidence type="ECO:0000313" key="11">
    <source>
        <dbReference type="Proteomes" id="UP000192478"/>
    </source>
</evidence>
<evidence type="ECO:0000313" key="10">
    <source>
        <dbReference type="Proteomes" id="UP000177894"/>
    </source>
</evidence>
<dbReference type="SFLD" id="SFLDS00029">
    <property type="entry name" value="Radical_SAM"/>
    <property type="match status" value="1"/>
</dbReference>